<evidence type="ECO:0000256" key="3">
    <source>
        <dbReference type="ARBA" id="ARBA00012513"/>
    </source>
</evidence>
<dbReference type="SUPFAM" id="SSF56112">
    <property type="entry name" value="Protein kinase-like (PK-like)"/>
    <property type="match status" value="1"/>
</dbReference>
<dbReference type="SUPFAM" id="SSF50156">
    <property type="entry name" value="PDZ domain-like"/>
    <property type="match status" value="1"/>
</dbReference>
<dbReference type="InterPro" id="IPR000719">
    <property type="entry name" value="Prot_kinase_dom"/>
</dbReference>
<evidence type="ECO:0000256" key="4">
    <source>
        <dbReference type="ARBA" id="ARBA00022490"/>
    </source>
</evidence>
<organism evidence="16">
    <name type="scientific">Culicoides sonorensis</name>
    <name type="common">Biting midge</name>
    <dbReference type="NCBI Taxonomy" id="179676"/>
    <lineage>
        <taxon>Eukaryota</taxon>
        <taxon>Metazoa</taxon>
        <taxon>Ecdysozoa</taxon>
        <taxon>Arthropoda</taxon>
        <taxon>Hexapoda</taxon>
        <taxon>Insecta</taxon>
        <taxon>Pterygota</taxon>
        <taxon>Neoptera</taxon>
        <taxon>Endopterygota</taxon>
        <taxon>Diptera</taxon>
        <taxon>Nematocera</taxon>
        <taxon>Chironomoidea</taxon>
        <taxon>Ceratopogonidae</taxon>
        <taxon>Ceratopogoninae</taxon>
        <taxon>Culicoides</taxon>
        <taxon>Monoculicoides</taxon>
    </lineage>
</organism>
<keyword evidence="10" id="KW-0418">Kinase</keyword>
<dbReference type="GO" id="GO:0004674">
    <property type="term" value="F:protein serine/threonine kinase activity"/>
    <property type="evidence" value="ECO:0007669"/>
    <property type="project" value="UniProtKB-KW"/>
</dbReference>
<evidence type="ECO:0000256" key="9">
    <source>
        <dbReference type="ARBA" id="ARBA00022741"/>
    </source>
</evidence>
<evidence type="ECO:0000313" key="16">
    <source>
        <dbReference type="EMBL" id="SSX14137.1"/>
    </source>
</evidence>
<keyword evidence="9 14" id="KW-0547">Nucleotide-binding</keyword>
<dbReference type="EC" id="2.7.11.1" evidence="3"/>
<dbReference type="Pfam" id="PF07714">
    <property type="entry name" value="PK_Tyr_Ser-Thr"/>
    <property type="match status" value="1"/>
</dbReference>
<feature type="binding site" evidence="14">
    <location>
        <position position="261"/>
    </location>
    <ligand>
        <name>ATP</name>
        <dbReference type="ChEBI" id="CHEBI:30616"/>
    </ligand>
</feature>
<dbReference type="EMBL" id="UFQS01002480">
    <property type="protein sequence ID" value="SSX14137.1"/>
    <property type="molecule type" value="Genomic_DNA"/>
</dbReference>
<dbReference type="InterPro" id="IPR001781">
    <property type="entry name" value="Znf_LIM"/>
</dbReference>
<dbReference type="FunFam" id="3.30.200.20:FF:000038">
    <property type="entry name" value="LIM domain kinase 2"/>
    <property type="match status" value="1"/>
</dbReference>
<evidence type="ECO:0000256" key="11">
    <source>
        <dbReference type="ARBA" id="ARBA00022833"/>
    </source>
</evidence>
<dbReference type="GO" id="GO:0030036">
    <property type="term" value="P:actin cytoskeleton organization"/>
    <property type="evidence" value="ECO:0007669"/>
    <property type="project" value="TreeGrafter"/>
</dbReference>
<comment type="similarity">
    <text evidence="2">Belongs to the protein kinase superfamily. TKL Ser/Thr protein kinase family.</text>
</comment>
<keyword evidence="5" id="KW-0723">Serine/threonine-protein kinase</keyword>
<evidence type="ECO:0000256" key="12">
    <source>
        <dbReference type="ARBA" id="ARBA00022840"/>
    </source>
</evidence>
<protein>
    <recommendedName>
        <fullName evidence="3">non-specific serine/threonine protein kinase</fullName>
        <ecNumber evidence="3">2.7.11.1</ecNumber>
    </recommendedName>
</protein>
<keyword evidence="7" id="KW-0479">Metal-binding</keyword>
<dbReference type="VEuPathDB" id="VectorBase:CSON006611"/>
<dbReference type="GO" id="GO:0005524">
    <property type="term" value="F:ATP binding"/>
    <property type="evidence" value="ECO:0007669"/>
    <property type="project" value="UniProtKB-UniRule"/>
</dbReference>
<gene>
    <name evidence="16" type="primary">CSON006611</name>
</gene>
<keyword evidence="12 14" id="KW-0067">ATP-binding</keyword>
<accession>A0A336LBI2</accession>
<dbReference type="Gene3D" id="3.30.200.20">
    <property type="entry name" value="Phosphorylase Kinase, domain 1"/>
    <property type="match status" value="1"/>
</dbReference>
<keyword evidence="11" id="KW-0862">Zinc</keyword>
<dbReference type="InterPro" id="IPR011009">
    <property type="entry name" value="Kinase-like_dom_sf"/>
</dbReference>
<evidence type="ECO:0000313" key="17">
    <source>
        <dbReference type="EMBL" id="SSX33553.1"/>
    </source>
</evidence>
<dbReference type="GO" id="GO:0046872">
    <property type="term" value="F:metal ion binding"/>
    <property type="evidence" value="ECO:0007669"/>
    <property type="project" value="UniProtKB-KW"/>
</dbReference>
<dbReference type="GO" id="GO:0005634">
    <property type="term" value="C:nucleus"/>
    <property type="evidence" value="ECO:0007669"/>
    <property type="project" value="TreeGrafter"/>
</dbReference>
<dbReference type="InterPro" id="IPR017441">
    <property type="entry name" value="Protein_kinase_ATP_BS"/>
</dbReference>
<dbReference type="PANTHER" id="PTHR46485">
    <property type="entry name" value="LIM DOMAIN KINASE 1"/>
    <property type="match status" value="1"/>
</dbReference>
<evidence type="ECO:0000256" key="10">
    <source>
        <dbReference type="ARBA" id="ARBA00022777"/>
    </source>
</evidence>
<dbReference type="InterPro" id="IPR050940">
    <property type="entry name" value="Actin_reg-Ser/Thr_kinase"/>
</dbReference>
<dbReference type="Pfam" id="PF00412">
    <property type="entry name" value="LIM"/>
    <property type="match status" value="1"/>
</dbReference>
<evidence type="ECO:0000256" key="14">
    <source>
        <dbReference type="PROSITE-ProRule" id="PRU10141"/>
    </source>
</evidence>
<evidence type="ECO:0000256" key="1">
    <source>
        <dbReference type="ARBA" id="ARBA00004496"/>
    </source>
</evidence>
<dbReference type="EMBL" id="UFQT01002480">
    <property type="protein sequence ID" value="SSX33553.1"/>
    <property type="molecule type" value="Genomic_DNA"/>
</dbReference>
<dbReference type="PROSITE" id="PS00107">
    <property type="entry name" value="PROTEIN_KINASE_ATP"/>
    <property type="match status" value="1"/>
</dbReference>
<feature type="domain" description="Protein kinase" evidence="15">
    <location>
        <begin position="232"/>
        <end position="502"/>
    </location>
</feature>
<comment type="subcellular location">
    <subcellularLocation>
        <location evidence="1">Cytoplasm</location>
    </subcellularLocation>
</comment>
<evidence type="ECO:0000256" key="13">
    <source>
        <dbReference type="ARBA" id="ARBA00023038"/>
    </source>
</evidence>
<dbReference type="Gene3D" id="2.10.110.10">
    <property type="entry name" value="Cysteine Rich Protein"/>
    <property type="match status" value="1"/>
</dbReference>
<keyword evidence="4" id="KW-0963">Cytoplasm</keyword>
<keyword evidence="8" id="KW-0677">Repeat</keyword>
<evidence type="ECO:0000259" key="15">
    <source>
        <dbReference type="PROSITE" id="PS50011"/>
    </source>
</evidence>
<dbReference type="InterPro" id="IPR036034">
    <property type="entry name" value="PDZ_sf"/>
</dbReference>
<dbReference type="Gene3D" id="2.30.42.10">
    <property type="match status" value="1"/>
</dbReference>
<keyword evidence="13" id="KW-0440">LIM domain</keyword>
<dbReference type="PANTHER" id="PTHR46485:SF4">
    <property type="entry name" value="LIM DOMAIN KINASE 1"/>
    <property type="match status" value="1"/>
</dbReference>
<proteinExistence type="inferred from homology"/>
<dbReference type="InterPro" id="IPR001245">
    <property type="entry name" value="Ser-Thr/Tyr_kinase_cat_dom"/>
</dbReference>
<dbReference type="PROSITE" id="PS50011">
    <property type="entry name" value="PROTEIN_KINASE_DOM"/>
    <property type="match status" value="1"/>
</dbReference>
<evidence type="ECO:0000256" key="6">
    <source>
        <dbReference type="ARBA" id="ARBA00022679"/>
    </source>
</evidence>
<keyword evidence="6" id="KW-0808">Transferase</keyword>
<evidence type="ECO:0000256" key="8">
    <source>
        <dbReference type="ARBA" id="ARBA00022737"/>
    </source>
</evidence>
<sequence>MSADVHKFHPECFQCSECRDHIGDAEEYILVERSKVYDRKCFEGKIAPHTIHLIRVNLEHKINPIKLSIEQPGNKSFLTKPTIKIAEIDETVNLSLQHIGDNILEVNGISIKNASINSISDLVNCPDKVVELTIEHNTKQPVEKSKINISNMRNENERLFKKRSDIKITQKFVSQRKIDKISNNLKEKTRSASMSKLFGEPNLTRNQMFDLSRTKSFRVEGKTQRIFRAADLVQGELLGKGFFGQVYKVTEKTSGEVMVLKELYRLDEDAQKNFLKEVAVLKSLHHPNVLKFIGILYKNSKLHLITEFVPRNLNEIIHNSSFILPYTQRICFARDIATGMNYLHSKNIIHRDLNSFNCLVRENMCVIVADFGLARIISHSSSYKTTSKILNKLQHNLNVKRRKQRYTVVGNPYWMAPEMMKGNKYDEKVDIFSFGIVACELIGRIHADPDFLPRSSDFGLNQKMFFEKFCTNCPEAFYLTAFVCCDLNPDKRPSFNLIENWLKKMSTSIKLKDIQDFILNNDLNLPEFSSNCPIEDKISEKQTIYDDGILNFETQNFTNKSKDFSETGERLRNSFRAKRHTKSLQKKPTIINNSIDNILPYDTSESEPISLIEITSEAKISLCDAGQTLNKVSKEIVHDQNLSRIGKDKVCILNMHDGELSLNNITSLDNISDYDSSCDTSLNLFDESSYNINKYNEVCSDELYQNHVLNSNHSSKLKGVSSKITSNKDNESKNISPLMEVSLKSESKNEICIDKVFDNFKEIHIKNRKAMPTKDVKIPIKVTKSLYTPMQGSNREKIVVNNRICSTTVSNSTTKTIKKIEKCPIFEKTTESTRAKIKTKLSYRKVCPTTKNNVLERNKNNLLKLNYNS</sequence>
<dbReference type="AlphaFoldDB" id="A0A336LBI2"/>
<dbReference type="GO" id="GO:0005737">
    <property type="term" value="C:cytoplasm"/>
    <property type="evidence" value="ECO:0007669"/>
    <property type="project" value="UniProtKB-SubCell"/>
</dbReference>
<evidence type="ECO:0000256" key="2">
    <source>
        <dbReference type="ARBA" id="ARBA00005843"/>
    </source>
</evidence>
<name>A0A336LBI2_CULSO</name>
<dbReference type="Gene3D" id="1.10.510.10">
    <property type="entry name" value="Transferase(Phosphotransferase) domain 1"/>
    <property type="match status" value="1"/>
</dbReference>
<reference evidence="16" key="1">
    <citation type="submission" date="2018-04" db="EMBL/GenBank/DDBJ databases">
        <authorList>
            <person name="Go L.Y."/>
            <person name="Mitchell J.A."/>
        </authorList>
    </citation>
    <scope>NUCLEOTIDE SEQUENCE</scope>
    <source>
        <tissue evidence="16">Whole organism</tissue>
    </source>
</reference>
<reference evidence="17" key="2">
    <citation type="submission" date="2018-07" db="EMBL/GenBank/DDBJ databases">
        <authorList>
            <person name="Quirk P.G."/>
            <person name="Krulwich T.A."/>
        </authorList>
    </citation>
    <scope>NUCLEOTIDE SEQUENCE</scope>
</reference>
<evidence type="ECO:0000256" key="5">
    <source>
        <dbReference type="ARBA" id="ARBA00022527"/>
    </source>
</evidence>
<evidence type="ECO:0000256" key="7">
    <source>
        <dbReference type="ARBA" id="ARBA00022723"/>
    </source>
</evidence>